<comment type="subcellular location">
    <subcellularLocation>
        <location evidence="1">Endomembrane system</location>
        <topology evidence="1">Multi-pass membrane protein</topology>
    </subcellularLocation>
</comment>
<dbReference type="GO" id="GO:0005384">
    <property type="term" value="F:manganese ion transmembrane transporter activity"/>
    <property type="evidence" value="ECO:0007669"/>
    <property type="project" value="InterPro"/>
</dbReference>
<feature type="transmembrane region" description="Helical" evidence="7">
    <location>
        <begin position="107"/>
        <end position="130"/>
    </location>
</feature>
<feature type="transmembrane region" description="Helical" evidence="7">
    <location>
        <begin position="266"/>
        <end position="286"/>
    </location>
</feature>
<dbReference type="GO" id="GO:0030026">
    <property type="term" value="P:intracellular manganese ion homeostasis"/>
    <property type="evidence" value="ECO:0007669"/>
    <property type="project" value="InterPro"/>
</dbReference>
<keyword evidence="4 7" id="KW-1133">Transmembrane helix</keyword>
<evidence type="ECO:0000313" key="9">
    <source>
        <dbReference type="EMBL" id="KZV95572.1"/>
    </source>
</evidence>
<accession>A0A165IV53</accession>
<dbReference type="Proteomes" id="UP000077266">
    <property type="component" value="Unassembled WGS sequence"/>
</dbReference>
<evidence type="ECO:0000313" key="10">
    <source>
        <dbReference type="Proteomes" id="UP000077266"/>
    </source>
</evidence>
<organism evidence="8 10">
    <name type="scientific">Exidia glandulosa HHB12029</name>
    <dbReference type="NCBI Taxonomy" id="1314781"/>
    <lineage>
        <taxon>Eukaryota</taxon>
        <taxon>Fungi</taxon>
        <taxon>Dikarya</taxon>
        <taxon>Basidiomycota</taxon>
        <taxon>Agaricomycotina</taxon>
        <taxon>Agaricomycetes</taxon>
        <taxon>Auriculariales</taxon>
        <taxon>Exidiaceae</taxon>
        <taxon>Exidia</taxon>
    </lineage>
</organism>
<gene>
    <name evidence="8" type="ORF">EXIGLDRAFT_716550</name>
    <name evidence="9" type="ORF">EXIGLDRAFT_735116</name>
</gene>
<proteinExistence type="inferred from homology"/>
<dbReference type="PANTHER" id="PTHR31851">
    <property type="entry name" value="FE(2+)/MN(2+) TRANSPORTER PCL1"/>
    <property type="match status" value="1"/>
</dbReference>
<dbReference type="OrthoDB" id="73465at2759"/>
<dbReference type="CDD" id="cd02435">
    <property type="entry name" value="CCC1"/>
    <property type="match status" value="1"/>
</dbReference>
<dbReference type="STRING" id="1314781.A0A165IV53"/>
<keyword evidence="3 7" id="KW-0812">Transmembrane</keyword>
<dbReference type="Pfam" id="PF01988">
    <property type="entry name" value="VIT1"/>
    <property type="match status" value="1"/>
</dbReference>
<evidence type="ECO:0000256" key="2">
    <source>
        <dbReference type="ARBA" id="ARBA00007049"/>
    </source>
</evidence>
<sequence length="326" mass="34183">MSTAQTVPHDAQGTARSVRLPTRDRDSANLGNKPPVWPLESSQNASAPLAARCGANNGVCCKELKGDDERTLIDPDVVRDIVIGLSDGLTVPFALTAGLSSLGESKLVVLGGVAELIAGAISMGIGGFLASQAERDHYYYQRTQTSARVLRSCDGEMQREVHAVLGPVGIDETLSTKIALKLREVELDARGVRPGTRVSSIPDTEAGELRWSADVGLTAFLLKFGEGLEEVPTRRLYTSAFTIGMGYLLGGLIPLLPYFFTPKASVGLLYSCLLTAFVLLIFGAVKTHVTGGTGGFKGYAWGAVSTLAVGGCAAGAAWGVVKALEG</sequence>
<evidence type="ECO:0000256" key="1">
    <source>
        <dbReference type="ARBA" id="ARBA00004127"/>
    </source>
</evidence>
<dbReference type="GO" id="GO:0012505">
    <property type="term" value="C:endomembrane system"/>
    <property type="evidence" value="ECO:0007669"/>
    <property type="project" value="UniProtKB-SubCell"/>
</dbReference>
<protein>
    <submittedName>
        <fullName evidence="8">DUF125-domain-containing protein</fullName>
    </submittedName>
</protein>
<evidence type="ECO:0000256" key="4">
    <source>
        <dbReference type="ARBA" id="ARBA00022989"/>
    </source>
</evidence>
<keyword evidence="10" id="KW-1185">Reference proteome</keyword>
<dbReference type="EMBL" id="KV425955">
    <property type="protein sequence ID" value="KZV95572.1"/>
    <property type="molecule type" value="Genomic_DNA"/>
</dbReference>
<evidence type="ECO:0000256" key="3">
    <source>
        <dbReference type="ARBA" id="ARBA00022692"/>
    </source>
</evidence>
<dbReference type="InterPro" id="IPR008217">
    <property type="entry name" value="Ccc1_fam"/>
</dbReference>
<evidence type="ECO:0000256" key="6">
    <source>
        <dbReference type="SAM" id="MobiDB-lite"/>
    </source>
</evidence>
<dbReference type="FunCoup" id="A0A165IV53">
    <property type="interactions" value="443"/>
</dbReference>
<evidence type="ECO:0000256" key="7">
    <source>
        <dbReference type="SAM" id="Phobius"/>
    </source>
</evidence>
<feature type="transmembrane region" description="Helical" evidence="7">
    <location>
        <begin position="236"/>
        <end position="260"/>
    </location>
</feature>
<reference evidence="8 10" key="1">
    <citation type="journal article" date="2016" name="Mol. Biol. Evol.">
        <title>Comparative Genomics of Early-Diverging Mushroom-Forming Fungi Provides Insights into the Origins of Lignocellulose Decay Capabilities.</title>
        <authorList>
            <person name="Nagy L.G."/>
            <person name="Riley R."/>
            <person name="Tritt A."/>
            <person name="Adam C."/>
            <person name="Daum C."/>
            <person name="Floudas D."/>
            <person name="Sun H."/>
            <person name="Yadav J.S."/>
            <person name="Pangilinan J."/>
            <person name="Larsson K.H."/>
            <person name="Matsuura K."/>
            <person name="Barry K."/>
            <person name="Labutti K."/>
            <person name="Kuo R."/>
            <person name="Ohm R.A."/>
            <person name="Bhattacharya S.S."/>
            <person name="Shirouzu T."/>
            <person name="Yoshinaga Y."/>
            <person name="Martin F.M."/>
            <person name="Grigoriev I.V."/>
            <person name="Hibbett D.S."/>
        </authorList>
    </citation>
    <scope>NUCLEOTIDE SEQUENCE [LARGE SCALE GENOMIC DNA]</scope>
    <source>
        <strain evidence="8 10">HHB12029</strain>
    </source>
</reference>
<keyword evidence="5 7" id="KW-0472">Membrane</keyword>
<dbReference type="EMBL" id="KV425981">
    <property type="protein sequence ID" value="KZV93917.1"/>
    <property type="molecule type" value="Genomic_DNA"/>
</dbReference>
<dbReference type="AlphaFoldDB" id="A0A165IV53"/>
<comment type="similarity">
    <text evidence="2">Belongs to the CCC1 family.</text>
</comment>
<name>A0A165IV53_EXIGL</name>
<feature type="transmembrane region" description="Helical" evidence="7">
    <location>
        <begin position="298"/>
        <end position="321"/>
    </location>
</feature>
<feature type="region of interest" description="Disordered" evidence="6">
    <location>
        <begin position="1"/>
        <end position="41"/>
    </location>
</feature>
<evidence type="ECO:0000256" key="5">
    <source>
        <dbReference type="ARBA" id="ARBA00023136"/>
    </source>
</evidence>
<evidence type="ECO:0000313" key="8">
    <source>
        <dbReference type="EMBL" id="KZV93917.1"/>
    </source>
</evidence>